<reference evidence="11 13" key="2">
    <citation type="submission" date="2017-02" db="EMBL/GenBank/DDBJ databases">
        <authorList>
            <consortium name="Pathogen Informatics"/>
        </authorList>
    </citation>
    <scope>NUCLEOTIDE SEQUENCE [LARGE SCALE GENOMIC DNA]</scope>
    <source>
        <strain evidence="12">Clo34</strain>
        <strain evidence="14">clo34</strain>
        <strain evidence="11 13">VRECD0157</strain>
    </source>
</reference>
<keyword evidence="4 6" id="KW-1133">Transmembrane helix</keyword>
<dbReference type="RefSeq" id="WP_003440267.1">
    <property type="nucleotide sequence ID" value="NZ_AP031492.1"/>
</dbReference>
<evidence type="ECO:0000313" key="7">
    <source>
        <dbReference type="EMBL" id="CDS85725.1"/>
    </source>
</evidence>
<evidence type="ECO:0000256" key="1">
    <source>
        <dbReference type="ARBA" id="ARBA00004141"/>
    </source>
</evidence>
<dbReference type="AlphaFoldDB" id="A0A069ATT9"/>
<dbReference type="InterPro" id="IPR014227">
    <property type="entry name" value="YtvI-like"/>
</dbReference>
<evidence type="ECO:0000313" key="10">
    <source>
        <dbReference type="EMBL" id="HBH1542292.1"/>
    </source>
</evidence>
<dbReference type="Proteomes" id="UP000189137">
    <property type="component" value="Unassembled WGS sequence"/>
</dbReference>
<feature type="transmembrane region" description="Helical" evidence="6">
    <location>
        <begin position="63"/>
        <end position="90"/>
    </location>
</feature>
<feature type="transmembrane region" description="Helical" evidence="6">
    <location>
        <begin position="33"/>
        <end position="51"/>
    </location>
</feature>
<feature type="transmembrane region" description="Helical" evidence="6">
    <location>
        <begin position="9"/>
        <end position="27"/>
    </location>
</feature>
<comment type="subcellular location">
    <subcellularLocation>
        <location evidence="1">Membrane</location>
        <topology evidence="1">Multi-pass membrane protein</topology>
    </subcellularLocation>
</comment>
<dbReference type="Proteomes" id="UP000411588">
    <property type="component" value="Unassembled WGS sequence"/>
</dbReference>
<evidence type="ECO:0000313" key="8">
    <source>
        <dbReference type="EMBL" id="CDS87661.1"/>
    </source>
</evidence>
<dbReference type="EMBL" id="FUPS01000007">
    <property type="protein sequence ID" value="SJS49932.1"/>
    <property type="molecule type" value="Genomic_DNA"/>
</dbReference>
<feature type="transmembrane region" description="Helical" evidence="6">
    <location>
        <begin position="244"/>
        <end position="266"/>
    </location>
</feature>
<dbReference type="EMBL" id="LK932994">
    <property type="protein sequence ID" value="CDT13946.1"/>
    <property type="molecule type" value="Genomic_DNA"/>
</dbReference>
<dbReference type="Proteomes" id="UP000878956">
    <property type="component" value="Unassembled WGS sequence"/>
</dbReference>
<gene>
    <name evidence="10" type="primary">ytvI</name>
    <name evidence="9" type="ORF">BN1095_330107</name>
    <name evidence="7" type="ORF">BN1096_520447</name>
    <name evidence="8" type="ORF">BN1097_630167</name>
    <name evidence="10" type="ORF">KRM00_001774</name>
    <name evidence="12" type="ORF">SAMEA1402399_00476</name>
    <name evidence="11" type="ORF">SAMEA3375112_02223</name>
</gene>
<sequence length="353" mass="39152">MDIQKQKNFIIKFTYVVLITSIVYIVLKFLLPLLMPFVISFIIASILRPIIRLITNNTNLNRTLISIVILLIFYGLCIFLLVSFGVKIFASVSDVFFRLPEIYKSSIQPTLNTLFSKIDASTPNVNLALILGWDNISQSMMSLVASISTNALNAIASIASKTPAFMLKLIITLIASFFFTFDYQKIVNFILKQFPEKSQFMIINIKNSSINALLKLLKAYAILLSVTFIELLIGLTILKVENAFTISVIIALVDILPVLGTGSILTPWMIISLINGNINLAIGLLILYIIITVVRQILEPKVVGHQIGLYPLITLMCMFVGAQLFGIAGLFGFPIAATIIKNLHDNGIITAFK</sequence>
<dbReference type="EMBL" id="DAEPXK010000015">
    <property type="protein sequence ID" value="HBH1542292.1"/>
    <property type="molecule type" value="Genomic_DNA"/>
</dbReference>
<protein>
    <submittedName>
        <fullName evidence="9 12">Sporulation integral membrane protein</fullName>
    </submittedName>
    <submittedName>
        <fullName evidence="10">Sporulation integral membrane protein YtvI</fullName>
    </submittedName>
</protein>
<evidence type="ECO:0000313" key="9">
    <source>
        <dbReference type="EMBL" id="CDT13946.1"/>
    </source>
</evidence>
<evidence type="ECO:0000313" key="14">
    <source>
        <dbReference type="Proteomes" id="UP000411588"/>
    </source>
</evidence>
<organism evidence="9">
    <name type="scientific">Clostridioides difficile</name>
    <name type="common">Peptoclostridium difficile</name>
    <dbReference type="NCBI Taxonomy" id="1496"/>
    <lineage>
        <taxon>Bacteria</taxon>
        <taxon>Bacillati</taxon>
        <taxon>Bacillota</taxon>
        <taxon>Clostridia</taxon>
        <taxon>Peptostreptococcales</taxon>
        <taxon>Peptostreptococcaceae</taxon>
        <taxon>Clostridioides</taxon>
    </lineage>
</organism>
<dbReference type="GO" id="GO:0055085">
    <property type="term" value="P:transmembrane transport"/>
    <property type="evidence" value="ECO:0007669"/>
    <property type="project" value="TreeGrafter"/>
</dbReference>
<reference evidence="10" key="3">
    <citation type="journal article" date="2018" name="Genome Biol.">
        <title>SKESA: strategic k-mer extension for scrupulous assemblies.</title>
        <authorList>
            <person name="Souvorov A."/>
            <person name="Agarwala R."/>
            <person name="Lipman D.J."/>
        </authorList>
    </citation>
    <scope>NUCLEOTIDE SEQUENCE</scope>
    <source>
        <strain evidence="10">HN1000</strain>
    </source>
</reference>
<evidence type="ECO:0000256" key="2">
    <source>
        <dbReference type="ARBA" id="ARBA00009773"/>
    </source>
</evidence>
<dbReference type="PANTHER" id="PTHR21716:SF68">
    <property type="entry name" value="TRANSPORT PROTEIN YTVI-RELATED"/>
    <property type="match status" value="1"/>
</dbReference>
<evidence type="ECO:0000313" key="11">
    <source>
        <dbReference type="EMBL" id="SJS49932.1"/>
    </source>
</evidence>
<evidence type="ECO:0000313" key="13">
    <source>
        <dbReference type="Proteomes" id="UP000189137"/>
    </source>
</evidence>
<name>A0A069ATT9_CLODI</name>
<feature type="transmembrane region" description="Helical" evidence="6">
    <location>
        <begin position="169"/>
        <end position="191"/>
    </location>
</feature>
<evidence type="ECO:0000256" key="5">
    <source>
        <dbReference type="ARBA" id="ARBA00023136"/>
    </source>
</evidence>
<dbReference type="Pfam" id="PF01594">
    <property type="entry name" value="AI-2E_transport"/>
    <property type="match status" value="1"/>
</dbReference>
<accession>A0A069ATT9</accession>
<dbReference type="GeneID" id="66354664"/>
<feature type="transmembrane region" description="Helical" evidence="6">
    <location>
        <begin position="212"/>
        <end position="238"/>
    </location>
</feature>
<proteinExistence type="inferred from homology"/>
<evidence type="ECO:0000256" key="4">
    <source>
        <dbReference type="ARBA" id="ARBA00022989"/>
    </source>
</evidence>
<dbReference type="PATRIC" id="fig|1496.1373.peg.2825"/>
<feature type="transmembrane region" description="Helical" evidence="6">
    <location>
        <begin position="310"/>
        <end position="333"/>
    </location>
</feature>
<evidence type="ECO:0000313" key="12">
    <source>
        <dbReference type="EMBL" id="VFD29432.1"/>
    </source>
</evidence>
<dbReference type="NCBIfam" id="TIGR02872">
    <property type="entry name" value="spore_ytvI"/>
    <property type="match status" value="1"/>
</dbReference>
<dbReference type="EMBL" id="LK932505">
    <property type="protein sequence ID" value="CDS85725.1"/>
    <property type="molecule type" value="Genomic_DNA"/>
</dbReference>
<reference evidence="9" key="1">
    <citation type="submission" date="2014-07" db="EMBL/GenBank/DDBJ databases">
        <authorList>
            <person name="Monot Marc"/>
        </authorList>
    </citation>
    <scope>NUCLEOTIDE SEQUENCE</scope>
    <source>
        <strain evidence="9">7032989</strain>
        <strain evidence="8">7032994</strain>
    </source>
</reference>
<reference evidence="10" key="4">
    <citation type="submission" date="2021-06" db="EMBL/GenBank/DDBJ databases">
        <authorList>
            <consortium name="NCBI Pathogen Detection Project"/>
        </authorList>
    </citation>
    <scope>NUCLEOTIDE SEQUENCE</scope>
    <source>
        <strain evidence="10">HN1000</strain>
    </source>
</reference>
<dbReference type="EMBL" id="LK932402">
    <property type="protein sequence ID" value="CDS87661.1"/>
    <property type="molecule type" value="Genomic_DNA"/>
</dbReference>
<evidence type="ECO:0000256" key="6">
    <source>
        <dbReference type="SAM" id="Phobius"/>
    </source>
</evidence>
<dbReference type="GO" id="GO:0016020">
    <property type="term" value="C:membrane"/>
    <property type="evidence" value="ECO:0007669"/>
    <property type="project" value="UniProtKB-SubCell"/>
</dbReference>
<dbReference type="PANTHER" id="PTHR21716">
    <property type="entry name" value="TRANSMEMBRANE PROTEIN"/>
    <property type="match status" value="1"/>
</dbReference>
<dbReference type="InterPro" id="IPR002549">
    <property type="entry name" value="AI-2E-like"/>
</dbReference>
<dbReference type="EMBL" id="CAADAN010000001">
    <property type="protein sequence ID" value="VFD29432.1"/>
    <property type="molecule type" value="Genomic_DNA"/>
</dbReference>
<dbReference type="KEGG" id="pdf:CD630DERM_22730"/>
<evidence type="ECO:0000256" key="3">
    <source>
        <dbReference type="ARBA" id="ARBA00022692"/>
    </source>
</evidence>
<keyword evidence="3 6" id="KW-0812">Transmembrane</keyword>
<comment type="similarity">
    <text evidence="2">Belongs to the autoinducer-2 exporter (AI-2E) (TC 2.A.86) family.</text>
</comment>
<keyword evidence="5 6" id="KW-0472">Membrane</keyword>
<feature type="transmembrane region" description="Helical" evidence="6">
    <location>
        <begin position="278"/>
        <end position="298"/>
    </location>
</feature>